<dbReference type="InterPro" id="IPR001986">
    <property type="entry name" value="Enolpyruvate_Tfrase_dom"/>
</dbReference>
<evidence type="ECO:0000259" key="8">
    <source>
        <dbReference type="Pfam" id="PF00275"/>
    </source>
</evidence>
<feature type="binding site" evidence="7">
    <location>
        <position position="288"/>
    </location>
    <ligand>
        <name>3-phosphoshikimate</name>
        <dbReference type="ChEBI" id="CHEBI:145989"/>
    </ligand>
</feature>
<feature type="binding site" evidence="7">
    <location>
        <position position="27"/>
    </location>
    <ligand>
        <name>3-phosphoshikimate</name>
        <dbReference type="ChEBI" id="CHEBI:145989"/>
    </ligand>
</feature>
<dbReference type="EMBL" id="QQWG01000008">
    <property type="protein sequence ID" value="RRG21587.1"/>
    <property type="molecule type" value="Genomic_DNA"/>
</dbReference>
<keyword evidence="10" id="KW-1185">Reference proteome</keyword>
<feature type="binding site" evidence="7">
    <location>
        <position position="98"/>
    </location>
    <ligand>
        <name>phosphoenolpyruvate</name>
        <dbReference type="ChEBI" id="CHEBI:58702"/>
    </ligand>
</feature>
<feature type="binding site" evidence="7">
    <location>
        <position position="315"/>
    </location>
    <ligand>
        <name>3-phosphoshikimate</name>
        <dbReference type="ChEBI" id="CHEBI:145989"/>
    </ligand>
</feature>
<evidence type="ECO:0000256" key="1">
    <source>
        <dbReference type="ARBA" id="ARBA00004811"/>
    </source>
</evidence>
<dbReference type="Pfam" id="PF00275">
    <property type="entry name" value="EPSP_synthase"/>
    <property type="match status" value="2"/>
</dbReference>
<dbReference type="GO" id="GO:0008652">
    <property type="term" value="P:amino acid biosynthetic process"/>
    <property type="evidence" value="ECO:0007669"/>
    <property type="project" value="UniProtKB-KW"/>
</dbReference>
<dbReference type="InterPro" id="IPR006264">
    <property type="entry name" value="EPSP_synthase"/>
</dbReference>
<feature type="binding site" evidence="7">
    <location>
        <position position="364"/>
    </location>
    <ligand>
        <name>phosphoenolpyruvate</name>
        <dbReference type="ChEBI" id="CHEBI:58702"/>
    </ligand>
</feature>
<feature type="binding site" evidence="7">
    <location>
        <position position="22"/>
    </location>
    <ligand>
        <name>phosphoenolpyruvate</name>
        <dbReference type="ChEBI" id="CHEBI:58702"/>
    </ligand>
</feature>
<evidence type="ECO:0000313" key="10">
    <source>
        <dbReference type="Proteomes" id="UP000285794"/>
    </source>
</evidence>
<reference evidence="9 10" key="1">
    <citation type="submission" date="2018-07" db="EMBL/GenBank/DDBJ databases">
        <title>Draft genome sequence of Ancylomarina sp. M1P.</title>
        <authorList>
            <person name="Yadav S."/>
            <person name="Villanueva L."/>
            <person name="Damste J.S.S."/>
        </authorList>
    </citation>
    <scope>NUCLEOTIDE SEQUENCE [LARGE SCALE GENOMIC DNA]</scope>
    <source>
        <strain evidence="9 10">M1P</strain>
    </source>
</reference>
<name>A0A425Y112_9BACT</name>
<dbReference type="GO" id="GO:0009073">
    <property type="term" value="P:aromatic amino acid family biosynthetic process"/>
    <property type="evidence" value="ECO:0007669"/>
    <property type="project" value="UniProtKB-KW"/>
</dbReference>
<dbReference type="HAMAP" id="MF_00210">
    <property type="entry name" value="EPSP_synth"/>
    <property type="match status" value="1"/>
</dbReference>
<evidence type="ECO:0000256" key="2">
    <source>
        <dbReference type="ARBA" id="ARBA00009948"/>
    </source>
</evidence>
<feature type="binding site" evidence="7">
    <location>
        <position position="70"/>
    </location>
    <ligand>
        <name>phosphoenolpyruvate</name>
        <dbReference type="ChEBI" id="CHEBI:58702"/>
    </ligand>
</feature>
<comment type="catalytic activity">
    <reaction evidence="6">
        <text>3-phosphoshikimate + phosphoenolpyruvate = 5-O-(1-carboxyvinyl)-3-phosphoshikimate + phosphate</text>
        <dbReference type="Rhea" id="RHEA:21256"/>
        <dbReference type="ChEBI" id="CHEBI:43474"/>
        <dbReference type="ChEBI" id="CHEBI:57701"/>
        <dbReference type="ChEBI" id="CHEBI:58702"/>
        <dbReference type="ChEBI" id="CHEBI:145989"/>
        <dbReference type="EC" id="2.5.1.19"/>
    </reaction>
    <physiologicalReaction direction="left-to-right" evidence="6">
        <dbReference type="Rhea" id="RHEA:21257"/>
    </physiologicalReaction>
</comment>
<dbReference type="UniPathway" id="UPA00053">
    <property type="reaction ID" value="UER00089"/>
</dbReference>
<comment type="caution">
    <text evidence="7">Lacks conserved residue(s) required for the propagation of feature annotation.</text>
</comment>
<feature type="binding site" evidence="7">
    <location>
        <position position="146"/>
    </location>
    <ligand>
        <name>3-phosphoshikimate</name>
        <dbReference type="ChEBI" id="CHEBI:145989"/>
    </ligand>
</feature>
<accession>A0A425Y112</accession>
<sequence>MHYTISKPEKNIEGKITVPSSKSISNRVQIINALSYSFEPIKNLSTCDDSKVMQEVLFSNTNVFDIGHAGTSMRFLTAYLSKILGEWTLTGSDRMKERPISVLVDALNSLGAQITYLEKEGYPPLKIMGSNITGKDVELAGNTSSQYISAILLIAPTLENGLRIKLQGKIVSRSYIEMTLAIMEEFGIQSEFKNNEIYIANQTYKVMPYTVEGDWSGASYWYAFMALAPKGKLFLDGLRKNSFQGDSGLINVFEKLGVKTNFTKKGMYIEQTNEVCKKLVFDFIEMPDLAQTFAVVSALKNIPFHFKGLETLKIKETNRIAALIDELAKLGYVLYEPQEGELAWDGEMKAENEEIIIKTYHDHRMAMAFAPIAMVRPEIKIDDPMVVNKSYPNFWEQLKETGFQINQG</sequence>
<evidence type="ECO:0000313" key="9">
    <source>
        <dbReference type="EMBL" id="RRG21587.1"/>
    </source>
</evidence>
<dbReference type="Gene3D" id="3.65.10.10">
    <property type="entry name" value="Enolpyruvate transferase domain"/>
    <property type="match status" value="3"/>
</dbReference>
<comment type="caution">
    <text evidence="9">The sequence shown here is derived from an EMBL/GenBank/DDBJ whole genome shotgun (WGS) entry which is preliminary data.</text>
</comment>
<evidence type="ECO:0000256" key="7">
    <source>
        <dbReference type="HAMAP-Rule" id="MF_00210"/>
    </source>
</evidence>
<feature type="domain" description="Enolpyruvate transferase" evidence="8">
    <location>
        <begin position="8"/>
        <end position="57"/>
    </location>
</feature>
<dbReference type="OrthoDB" id="9809920at2"/>
<evidence type="ECO:0000256" key="4">
    <source>
        <dbReference type="ARBA" id="ARBA00022679"/>
    </source>
</evidence>
<dbReference type="PROSITE" id="PS00885">
    <property type="entry name" value="EPSP_SYNTHASE_2"/>
    <property type="match status" value="1"/>
</dbReference>
<protein>
    <recommendedName>
        <fullName evidence="7">3-phosphoshikimate 1-carboxyvinyltransferase</fullName>
        <ecNumber evidence="7">2.5.1.19</ecNumber>
    </recommendedName>
    <alternativeName>
        <fullName evidence="7">5-enolpyruvylshikimate-3-phosphate synthase</fullName>
        <shortName evidence="7">EPSP synthase</shortName>
        <shortName evidence="7">EPSPS</shortName>
    </alternativeName>
</protein>
<dbReference type="PANTHER" id="PTHR21090:SF5">
    <property type="entry name" value="PENTAFUNCTIONAL AROM POLYPEPTIDE"/>
    <property type="match status" value="1"/>
</dbReference>
<dbReference type="GO" id="GO:0005737">
    <property type="term" value="C:cytoplasm"/>
    <property type="evidence" value="ECO:0007669"/>
    <property type="project" value="UniProtKB-SubCell"/>
</dbReference>
<feature type="binding site" evidence="7">
    <location>
        <position position="144"/>
    </location>
    <ligand>
        <name>3-phosphoshikimate</name>
        <dbReference type="ChEBI" id="CHEBI:145989"/>
    </ligand>
</feature>
<comment type="subcellular location">
    <subcellularLocation>
        <location evidence="7">Cytoplasm</location>
    </subcellularLocation>
</comment>
<gene>
    <name evidence="7 9" type="primary">aroA</name>
    <name evidence="9" type="ORF">DWB61_09925</name>
</gene>
<feature type="binding site" evidence="7">
    <location>
        <position position="145"/>
    </location>
    <ligand>
        <name>3-phosphoshikimate</name>
        <dbReference type="ChEBI" id="CHEBI:145989"/>
    </ligand>
</feature>
<feature type="binding site" evidence="7">
    <location>
        <position position="172"/>
    </location>
    <ligand>
        <name>3-phosphoshikimate</name>
        <dbReference type="ChEBI" id="CHEBI:145989"/>
    </ligand>
</feature>
<dbReference type="PIRSF" id="PIRSF000505">
    <property type="entry name" value="EPSPS"/>
    <property type="match status" value="1"/>
</dbReference>
<dbReference type="GO" id="GO:0003866">
    <property type="term" value="F:3-phosphoshikimate 1-carboxyvinyltransferase activity"/>
    <property type="evidence" value="ECO:0007669"/>
    <property type="project" value="UniProtKB-UniRule"/>
</dbReference>
<keyword evidence="5 7" id="KW-0057">Aromatic amino acid biosynthesis</keyword>
<evidence type="ECO:0000256" key="3">
    <source>
        <dbReference type="ARBA" id="ARBA00022605"/>
    </source>
</evidence>
<dbReference type="Proteomes" id="UP000285794">
    <property type="component" value="Unassembled WGS sequence"/>
</dbReference>
<keyword evidence="4 7" id="KW-0808">Transferase</keyword>
<dbReference type="EC" id="2.5.1.19" evidence="7"/>
<feature type="domain" description="Enolpyruvate transferase" evidence="8">
    <location>
        <begin position="61"/>
        <end position="398"/>
    </location>
</feature>
<feature type="binding site" evidence="7">
    <location>
        <position position="319"/>
    </location>
    <ligand>
        <name>phosphoenolpyruvate</name>
        <dbReference type="ChEBI" id="CHEBI:58702"/>
    </ligand>
</feature>
<dbReference type="NCBIfam" id="TIGR01356">
    <property type="entry name" value="aroA"/>
    <property type="match status" value="1"/>
</dbReference>
<feature type="binding site" evidence="7">
    <location>
        <position position="389"/>
    </location>
    <ligand>
        <name>phosphoenolpyruvate</name>
        <dbReference type="ChEBI" id="CHEBI:58702"/>
    </ligand>
</feature>
<evidence type="ECO:0000256" key="5">
    <source>
        <dbReference type="ARBA" id="ARBA00023141"/>
    </source>
</evidence>
<comment type="similarity">
    <text evidence="2 7">Belongs to the EPSP synthase family.</text>
</comment>
<dbReference type="PANTHER" id="PTHR21090">
    <property type="entry name" value="AROM/DEHYDROQUINATE SYNTHASE"/>
    <property type="match status" value="1"/>
</dbReference>
<dbReference type="SUPFAM" id="SSF55205">
    <property type="entry name" value="EPT/RTPC-like"/>
    <property type="match status" value="1"/>
</dbReference>
<organism evidence="9 10">
    <name type="scientific">Ancylomarina euxinus</name>
    <dbReference type="NCBI Taxonomy" id="2283627"/>
    <lineage>
        <taxon>Bacteria</taxon>
        <taxon>Pseudomonadati</taxon>
        <taxon>Bacteroidota</taxon>
        <taxon>Bacteroidia</taxon>
        <taxon>Marinilabiliales</taxon>
        <taxon>Marinifilaceae</taxon>
        <taxon>Ancylomarina</taxon>
    </lineage>
</organism>
<feature type="binding site" evidence="7">
    <location>
        <position position="22"/>
    </location>
    <ligand>
        <name>3-phosphoshikimate</name>
        <dbReference type="ChEBI" id="CHEBI:145989"/>
    </ligand>
</feature>
<evidence type="ECO:0000256" key="6">
    <source>
        <dbReference type="ARBA" id="ARBA00044633"/>
    </source>
</evidence>
<dbReference type="GO" id="GO:0009423">
    <property type="term" value="P:chorismate biosynthetic process"/>
    <property type="evidence" value="ECO:0007669"/>
    <property type="project" value="UniProtKB-UniRule"/>
</dbReference>
<dbReference type="InterPro" id="IPR036968">
    <property type="entry name" value="Enolpyruvate_Tfrase_sf"/>
</dbReference>
<proteinExistence type="inferred from homology"/>
<comment type="pathway">
    <text evidence="1 7">Metabolic intermediate biosynthesis; chorismate biosynthesis; chorismate from D-erythrose 4-phosphate and phosphoenolpyruvate: step 6/7.</text>
</comment>
<keyword evidence="3 7" id="KW-0028">Amino-acid biosynthesis</keyword>
<keyword evidence="7" id="KW-0963">Cytoplasm</keyword>
<dbReference type="InterPro" id="IPR023193">
    <property type="entry name" value="EPSP_synthase_CS"/>
</dbReference>
<feature type="active site" description="Proton acceptor" evidence="7">
    <location>
        <position position="288"/>
    </location>
</feature>
<feature type="binding site" evidence="7">
    <location>
        <position position="146"/>
    </location>
    <ligand>
        <name>phosphoenolpyruvate</name>
        <dbReference type="ChEBI" id="CHEBI:58702"/>
    </ligand>
</feature>
<comment type="subunit">
    <text evidence="7">Monomer.</text>
</comment>
<dbReference type="AlphaFoldDB" id="A0A425Y112"/>
<comment type="function">
    <text evidence="7">Catalyzes the transfer of the enolpyruvyl moiety of phosphoenolpyruvate (PEP) to the 5-hydroxyl of shikimate-3-phosphate (S3P) to produce enolpyruvyl shikimate-3-phosphate and inorganic phosphate.</text>
</comment>
<dbReference type="RefSeq" id="WP_125030739.1">
    <property type="nucleotide sequence ID" value="NZ_JAPXVP010000001.1"/>
</dbReference>
<dbReference type="InterPro" id="IPR013792">
    <property type="entry name" value="RNA3'P_cycl/enolpyr_Trfase_a/b"/>
</dbReference>
<dbReference type="CDD" id="cd01556">
    <property type="entry name" value="EPSP_synthase"/>
    <property type="match status" value="1"/>
</dbReference>
<feature type="binding site" evidence="7">
    <location>
        <position position="23"/>
    </location>
    <ligand>
        <name>3-phosphoshikimate</name>
        <dbReference type="ChEBI" id="CHEBI:145989"/>
    </ligand>
</feature>